<dbReference type="InterPro" id="IPR036508">
    <property type="entry name" value="Chitin-bd_dom_sf"/>
</dbReference>
<sequence>MGDVSYDNPAYDWPDTPGHPCPPLEIARTKCLAPNDCLYPNPSDCGRFIRCTDASIAYDTACPEGLHFSPSAKTCEPPEVAGCV</sequence>
<feature type="non-terminal residue" evidence="2">
    <location>
        <position position="84"/>
    </location>
</feature>
<dbReference type="GO" id="GO:0008061">
    <property type="term" value="F:chitin binding"/>
    <property type="evidence" value="ECO:0007669"/>
    <property type="project" value="InterPro"/>
</dbReference>
<dbReference type="PROSITE" id="PS50940">
    <property type="entry name" value="CHIT_BIND_II"/>
    <property type="match status" value="1"/>
</dbReference>
<feature type="domain" description="Chitin-binding type-2" evidence="1">
    <location>
        <begin position="28"/>
        <end position="84"/>
    </location>
</feature>
<dbReference type="Gene3D" id="2.170.140.10">
    <property type="entry name" value="Chitin binding domain"/>
    <property type="match status" value="1"/>
</dbReference>
<dbReference type="EMBL" id="CAJPVJ010014559">
    <property type="protein sequence ID" value="CAG2175426.1"/>
    <property type="molecule type" value="Genomic_DNA"/>
</dbReference>
<accession>A0A7R9QTY5</accession>
<dbReference type="SMART" id="SM00494">
    <property type="entry name" value="ChtBD2"/>
    <property type="match status" value="1"/>
</dbReference>
<dbReference type="InterPro" id="IPR002557">
    <property type="entry name" value="Chitin-bd_dom"/>
</dbReference>
<dbReference type="Proteomes" id="UP000728032">
    <property type="component" value="Unassembled WGS sequence"/>
</dbReference>
<keyword evidence="3" id="KW-1185">Reference proteome</keyword>
<dbReference type="GO" id="GO:0005576">
    <property type="term" value="C:extracellular region"/>
    <property type="evidence" value="ECO:0007669"/>
    <property type="project" value="InterPro"/>
</dbReference>
<evidence type="ECO:0000313" key="2">
    <source>
        <dbReference type="EMBL" id="CAD7658240.1"/>
    </source>
</evidence>
<evidence type="ECO:0000259" key="1">
    <source>
        <dbReference type="PROSITE" id="PS50940"/>
    </source>
</evidence>
<organism evidence="2">
    <name type="scientific">Oppiella nova</name>
    <dbReference type="NCBI Taxonomy" id="334625"/>
    <lineage>
        <taxon>Eukaryota</taxon>
        <taxon>Metazoa</taxon>
        <taxon>Ecdysozoa</taxon>
        <taxon>Arthropoda</taxon>
        <taxon>Chelicerata</taxon>
        <taxon>Arachnida</taxon>
        <taxon>Acari</taxon>
        <taxon>Acariformes</taxon>
        <taxon>Sarcoptiformes</taxon>
        <taxon>Oribatida</taxon>
        <taxon>Brachypylina</taxon>
        <taxon>Oppioidea</taxon>
        <taxon>Oppiidae</taxon>
        <taxon>Oppiella</taxon>
    </lineage>
</organism>
<name>A0A7R9QTY5_9ACAR</name>
<dbReference type="Pfam" id="PF01607">
    <property type="entry name" value="CBM_14"/>
    <property type="match status" value="1"/>
</dbReference>
<dbReference type="SUPFAM" id="SSF57625">
    <property type="entry name" value="Invertebrate chitin-binding proteins"/>
    <property type="match status" value="1"/>
</dbReference>
<gene>
    <name evidence="2" type="ORF">ONB1V03_LOCUS14863</name>
</gene>
<proteinExistence type="predicted"/>
<reference evidence="2" key="1">
    <citation type="submission" date="2020-11" db="EMBL/GenBank/DDBJ databases">
        <authorList>
            <person name="Tran Van P."/>
        </authorList>
    </citation>
    <scope>NUCLEOTIDE SEQUENCE</scope>
</reference>
<evidence type="ECO:0000313" key="3">
    <source>
        <dbReference type="Proteomes" id="UP000728032"/>
    </source>
</evidence>
<dbReference type="OrthoDB" id="6407093at2759"/>
<dbReference type="AlphaFoldDB" id="A0A7R9QTY5"/>
<protein>
    <recommendedName>
        <fullName evidence="1">Chitin-binding type-2 domain-containing protein</fullName>
    </recommendedName>
</protein>
<dbReference type="EMBL" id="OC929384">
    <property type="protein sequence ID" value="CAD7658240.1"/>
    <property type="molecule type" value="Genomic_DNA"/>
</dbReference>